<keyword evidence="3" id="KW-1185">Reference proteome</keyword>
<gene>
    <name evidence="2" type="ORF">AAFF_G00275030</name>
</gene>
<dbReference type="EMBL" id="JAINUG010000038">
    <property type="protein sequence ID" value="KAJ8407646.1"/>
    <property type="molecule type" value="Genomic_DNA"/>
</dbReference>
<name>A0AAD7STS8_9TELE</name>
<sequence>MNTEAVPRCRFINTALAVGSGADPRASPAPVRSPGSARAPRGPHPPAVASWRLTGTKLRRFVGRAASPRHHMTTLPALTRTAAARLSVFGANLGVLVLQDVHFCIVCVQRERPEST</sequence>
<accession>A0AAD7STS8</accession>
<evidence type="ECO:0000313" key="2">
    <source>
        <dbReference type="EMBL" id="KAJ8407646.1"/>
    </source>
</evidence>
<evidence type="ECO:0000313" key="3">
    <source>
        <dbReference type="Proteomes" id="UP001221898"/>
    </source>
</evidence>
<feature type="region of interest" description="Disordered" evidence="1">
    <location>
        <begin position="19"/>
        <end position="49"/>
    </location>
</feature>
<protein>
    <submittedName>
        <fullName evidence="2">Uncharacterized protein</fullName>
    </submittedName>
</protein>
<evidence type="ECO:0000256" key="1">
    <source>
        <dbReference type="SAM" id="MobiDB-lite"/>
    </source>
</evidence>
<reference evidence="2" key="1">
    <citation type="journal article" date="2023" name="Science">
        <title>Genome structures resolve the early diversification of teleost fishes.</title>
        <authorList>
            <person name="Parey E."/>
            <person name="Louis A."/>
            <person name="Montfort J."/>
            <person name="Bouchez O."/>
            <person name="Roques C."/>
            <person name="Iampietro C."/>
            <person name="Lluch J."/>
            <person name="Castinel A."/>
            <person name="Donnadieu C."/>
            <person name="Desvignes T."/>
            <person name="Floi Bucao C."/>
            <person name="Jouanno E."/>
            <person name="Wen M."/>
            <person name="Mejri S."/>
            <person name="Dirks R."/>
            <person name="Jansen H."/>
            <person name="Henkel C."/>
            <person name="Chen W.J."/>
            <person name="Zahm M."/>
            <person name="Cabau C."/>
            <person name="Klopp C."/>
            <person name="Thompson A.W."/>
            <person name="Robinson-Rechavi M."/>
            <person name="Braasch I."/>
            <person name="Lecointre G."/>
            <person name="Bobe J."/>
            <person name="Postlethwait J.H."/>
            <person name="Berthelot C."/>
            <person name="Roest Crollius H."/>
            <person name="Guiguen Y."/>
        </authorList>
    </citation>
    <scope>NUCLEOTIDE SEQUENCE</scope>
    <source>
        <strain evidence="2">NC1722</strain>
    </source>
</reference>
<comment type="caution">
    <text evidence="2">The sequence shown here is derived from an EMBL/GenBank/DDBJ whole genome shotgun (WGS) entry which is preliminary data.</text>
</comment>
<proteinExistence type="predicted"/>
<dbReference type="Proteomes" id="UP001221898">
    <property type="component" value="Unassembled WGS sequence"/>
</dbReference>
<dbReference type="AlphaFoldDB" id="A0AAD7STS8"/>
<organism evidence="2 3">
    <name type="scientific">Aldrovandia affinis</name>
    <dbReference type="NCBI Taxonomy" id="143900"/>
    <lineage>
        <taxon>Eukaryota</taxon>
        <taxon>Metazoa</taxon>
        <taxon>Chordata</taxon>
        <taxon>Craniata</taxon>
        <taxon>Vertebrata</taxon>
        <taxon>Euteleostomi</taxon>
        <taxon>Actinopterygii</taxon>
        <taxon>Neopterygii</taxon>
        <taxon>Teleostei</taxon>
        <taxon>Notacanthiformes</taxon>
        <taxon>Halosauridae</taxon>
        <taxon>Aldrovandia</taxon>
    </lineage>
</organism>